<dbReference type="AlphaFoldDB" id="A0A3B0Z309"/>
<dbReference type="InterPro" id="IPR025202">
    <property type="entry name" value="PLD-like_dom"/>
</dbReference>
<dbReference type="EMBL" id="UOFL01000250">
    <property type="protein sequence ID" value="VAW82653.1"/>
    <property type="molecule type" value="Genomic_DNA"/>
</dbReference>
<dbReference type="InterPro" id="IPR001736">
    <property type="entry name" value="PLipase_D/transphosphatidylase"/>
</dbReference>
<keyword evidence="2" id="KW-0808">Transferase</keyword>
<evidence type="ECO:0000313" key="2">
    <source>
        <dbReference type="EMBL" id="VAW82653.1"/>
    </source>
</evidence>
<dbReference type="GO" id="GO:0032049">
    <property type="term" value="P:cardiolipin biosynthetic process"/>
    <property type="evidence" value="ECO:0007669"/>
    <property type="project" value="UniProtKB-ARBA"/>
</dbReference>
<accession>A0A3B0Z309</accession>
<sequence>MTAKSKLKKTNVKISSKYQFPLRQRNHYELLIDGENYFPAILNDINQAHKFIYIEMYLVSSGKICSQFIDALSKAVARGVKVFTLFDHHGSKDFSQQDVRRLDSANINFAWYNPVKVMQLRASLHRNHRKIIVIDGAIAWTGGTGITDSFAYNKDPSQYWHESMIRIQGKCVQDWQKLFEQVWSRWSTCILPSIDVENSQLLDQSSESYSQQGRVVSSSAIYSSEVRRSLLTKIRGANKRIWLATAYFVPSRKLRKSLMKAAKRGVDVRIMLPGPITDLSSVRYMARRYYAKLLKHGIRIYEYQKRFIHAKYSIVDHWVSNGSSNLDVWNLVWNLDANQEMFDTNIAAMHEKMFLHDMESSHCFTLIEWKKRSWWSRVWEYFWGRVRGGLAWFSRREALRHHH</sequence>
<organism evidence="2">
    <name type="scientific">hydrothermal vent metagenome</name>
    <dbReference type="NCBI Taxonomy" id="652676"/>
    <lineage>
        <taxon>unclassified sequences</taxon>
        <taxon>metagenomes</taxon>
        <taxon>ecological metagenomes</taxon>
    </lineage>
</organism>
<gene>
    <name evidence="2" type="ORF">MNBD_GAMMA12-588</name>
</gene>
<proteinExistence type="predicted"/>
<dbReference type="Gene3D" id="3.30.870.10">
    <property type="entry name" value="Endonuclease Chain A"/>
    <property type="match status" value="2"/>
</dbReference>
<dbReference type="SUPFAM" id="SSF56024">
    <property type="entry name" value="Phospholipase D/nuclease"/>
    <property type="match status" value="2"/>
</dbReference>
<dbReference type="Pfam" id="PF13091">
    <property type="entry name" value="PLDc_2"/>
    <property type="match status" value="2"/>
</dbReference>
<dbReference type="CDD" id="cd09110">
    <property type="entry name" value="PLDc_CLS_1"/>
    <property type="match status" value="1"/>
</dbReference>
<dbReference type="CDD" id="cd09159">
    <property type="entry name" value="PLDc_ybhO_like_2"/>
    <property type="match status" value="1"/>
</dbReference>
<feature type="domain" description="PLD phosphodiesterase" evidence="1">
    <location>
        <begin position="123"/>
        <end position="150"/>
    </location>
</feature>
<dbReference type="GO" id="GO:0030572">
    <property type="term" value="F:phosphatidyltransferase activity"/>
    <property type="evidence" value="ECO:0007669"/>
    <property type="project" value="UniProtKB-ARBA"/>
</dbReference>
<dbReference type="PANTHER" id="PTHR21248:SF22">
    <property type="entry name" value="PHOSPHOLIPASE D"/>
    <property type="match status" value="1"/>
</dbReference>
<dbReference type="PROSITE" id="PS50035">
    <property type="entry name" value="PLD"/>
    <property type="match status" value="1"/>
</dbReference>
<evidence type="ECO:0000259" key="1">
    <source>
        <dbReference type="PROSITE" id="PS50035"/>
    </source>
</evidence>
<dbReference type="EC" id="2.7.8.-" evidence="2"/>
<protein>
    <submittedName>
        <fullName evidence="2">Cardiolipin synthetase</fullName>
        <ecNumber evidence="2">2.7.8.-</ecNumber>
    </submittedName>
</protein>
<dbReference type="PANTHER" id="PTHR21248">
    <property type="entry name" value="CARDIOLIPIN SYNTHASE"/>
    <property type="match status" value="1"/>
</dbReference>
<reference evidence="2" key="1">
    <citation type="submission" date="2018-06" db="EMBL/GenBank/DDBJ databases">
        <authorList>
            <person name="Zhirakovskaya E."/>
        </authorList>
    </citation>
    <scope>NUCLEOTIDE SEQUENCE</scope>
</reference>
<name>A0A3B0Z309_9ZZZZ</name>